<evidence type="ECO:0000313" key="1">
    <source>
        <dbReference type="EMBL" id="UOR05404.1"/>
    </source>
</evidence>
<organism evidence="1 2">
    <name type="scientific">Hymenobacter aerilatus</name>
    <dbReference type="NCBI Taxonomy" id="2932251"/>
    <lineage>
        <taxon>Bacteria</taxon>
        <taxon>Pseudomonadati</taxon>
        <taxon>Bacteroidota</taxon>
        <taxon>Cytophagia</taxon>
        <taxon>Cytophagales</taxon>
        <taxon>Hymenobacteraceae</taxon>
        <taxon>Hymenobacter</taxon>
    </lineage>
</organism>
<dbReference type="AlphaFoldDB" id="A0A8T9SWQ4"/>
<dbReference type="RefSeq" id="WP_245093556.1">
    <property type="nucleotide sequence ID" value="NZ_CP095053.1"/>
</dbReference>
<protein>
    <recommendedName>
        <fullName evidence="3">STAS/SEC14 domain-containing protein</fullName>
    </recommendedName>
</protein>
<dbReference type="KEGG" id="haei:MUN82_21065"/>
<keyword evidence="2" id="KW-1185">Reference proteome</keyword>
<evidence type="ECO:0008006" key="3">
    <source>
        <dbReference type="Google" id="ProtNLM"/>
    </source>
</evidence>
<evidence type="ECO:0000313" key="2">
    <source>
        <dbReference type="Proteomes" id="UP000829925"/>
    </source>
</evidence>
<proteinExistence type="predicted"/>
<dbReference type="EMBL" id="CP095053">
    <property type="protein sequence ID" value="UOR05404.1"/>
    <property type="molecule type" value="Genomic_DNA"/>
</dbReference>
<name>A0A8T9SWQ4_9BACT</name>
<accession>A0A8T9SWQ4</accession>
<sequence length="134" mass="15082">MLSPTCSIAYRPDLGALIVRWPTDAPFPTLQDDFEAILAVAEQHGTARWLLDVRRRAHLNPQLGDWTTRVFFPRAAARLAPQPLRLSVLCSPARMAVYAASAEQQSYLDHGIAHQAYQMHLVCDEGKAMEWLLE</sequence>
<dbReference type="Proteomes" id="UP000829925">
    <property type="component" value="Chromosome"/>
</dbReference>
<reference evidence="1 2" key="1">
    <citation type="submission" date="2022-04" db="EMBL/GenBank/DDBJ databases">
        <title>Hymenobacter sp. isolated from the air.</title>
        <authorList>
            <person name="Won M."/>
            <person name="Lee C.-M."/>
            <person name="Woen H.-Y."/>
            <person name="Kwon S.-W."/>
        </authorList>
    </citation>
    <scope>NUCLEOTIDE SEQUENCE [LARGE SCALE GENOMIC DNA]</scope>
    <source>
        <strain evidence="2">5413 J-13</strain>
    </source>
</reference>
<gene>
    <name evidence="1" type="ORF">MUN82_21065</name>
</gene>